<dbReference type="AlphaFoldDB" id="A0A1R1XLU3"/>
<evidence type="ECO:0000313" key="3">
    <source>
        <dbReference type="Proteomes" id="UP000187283"/>
    </source>
</evidence>
<feature type="domain" description="CRAL-TRIO" evidence="1">
    <location>
        <begin position="155"/>
        <end position="315"/>
    </location>
</feature>
<dbReference type="Pfam" id="PF03765">
    <property type="entry name" value="CRAL_TRIO_N"/>
    <property type="match status" value="1"/>
</dbReference>
<proteinExistence type="predicted"/>
<comment type="caution">
    <text evidence="2">The sequence shown here is derived from an EMBL/GenBank/DDBJ whole genome shotgun (WGS) entry which is preliminary data.</text>
</comment>
<dbReference type="OrthoDB" id="43460at2759"/>
<gene>
    <name evidence="2" type="ORF">AYI70_g7177</name>
</gene>
<dbReference type="InterPro" id="IPR036865">
    <property type="entry name" value="CRAL-TRIO_dom_sf"/>
</dbReference>
<organism evidence="2 3">
    <name type="scientific">Smittium culicis</name>
    <dbReference type="NCBI Taxonomy" id="133412"/>
    <lineage>
        <taxon>Eukaryota</taxon>
        <taxon>Fungi</taxon>
        <taxon>Fungi incertae sedis</taxon>
        <taxon>Zoopagomycota</taxon>
        <taxon>Kickxellomycotina</taxon>
        <taxon>Harpellomycetes</taxon>
        <taxon>Harpellales</taxon>
        <taxon>Legeriomycetaceae</taxon>
        <taxon>Smittium</taxon>
    </lineage>
</organism>
<dbReference type="SMART" id="SM00516">
    <property type="entry name" value="SEC14"/>
    <property type="match status" value="1"/>
</dbReference>
<dbReference type="PROSITE" id="PS50191">
    <property type="entry name" value="CRAL_TRIO"/>
    <property type="match status" value="1"/>
</dbReference>
<reference evidence="2 3" key="1">
    <citation type="submission" date="2017-01" db="EMBL/GenBank/DDBJ databases">
        <authorList>
            <person name="Mah S.A."/>
            <person name="Swanson W.J."/>
            <person name="Moy G.W."/>
            <person name="Vacquier V.D."/>
        </authorList>
    </citation>
    <scope>NUCLEOTIDE SEQUENCE [LARGE SCALE GENOMIC DNA]</scope>
    <source>
        <strain evidence="2 3">GSMNP</strain>
    </source>
</reference>
<protein>
    <submittedName>
        <fullName evidence="2">CRAL-TRIO domain-containing protein</fullName>
    </submittedName>
</protein>
<evidence type="ECO:0000259" key="1">
    <source>
        <dbReference type="PROSITE" id="PS50191"/>
    </source>
</evidence>
<dbReference type="PANTHER" id="PTHR46590:SF1">
    <property type="entry name" value="PHOSPHATIDYLINOSITOL TRANSFER PROTEIN CSR1"/>
    <property type="match status" value="1"/>
</dbReference>
<dbReference type="PANTHER" id="PTHR46590">
    <property type="entry name" value="PHOSPHATIDYLINOSITOL TRANSFER PROTEIN CSR1-RELATED"/>
    <property type="match status" value="1"/>
</dbReference>
<dbReference type="InterPro" id="IPR011074">
    <property type="entry name" value="CRAL/TRIO_N_dom"/>
</dbReference>
<dbReference type="Proteomes" id="UP000187283">
    <property type="component" value="Unassembled WGS sequence"/>
</dbReference>
<dbReference type="SUPFAM" id="SSF52087">
    <property type="entry name" value="CRAL/TRIO domain"/>
    <property type="match status" value="1"/>
</dbReference>
<dbReference type="Pfam" id="PF00650">
    <property type="entry name" value="CRAL_TRIO"/>
    <property type="match status" value="1"/>
</dbReference>
<dbReference type="SMART" id="SM01100">
    <property type="entry name" value="CRAL_TRIO_N"/>
    <property type="match status" value="1"/>
</dbReference>
<dbReference type="InterPro" id="IPR036273">
    <property type="entry name" value="CRAL/TRIO_N_dom_sf"/>
</dbReference>
<accession>A0A1R1XLU3</accession>
<name>A0A1R1XLU3_9FUNG</name>
<dbReference type="SUPFAM" id="SSF46938">
    <property type="entry name" value="CRAL/TRIO N-terminal domain"/>
    <property type="match status" value="1"/>
</dbReference>
<keyword evidence="3" id="KW-1185">Reference proteome</keyword>
<dbReference type="EMBL" id="LSSN01002627">
    <property type="protein sequence ID" value="OMJ15582.1"/>
    <property type="molecule type" value="Genomic_DNA"/>
</dbReference>
<dbReference type="InterPro" id="IPR052432">
    <property type="entry name" value="PITP/CRAL-TRIO"/>
</dbReference>
<dbReference type="STRING" id="133412.A0A1R1XLU3"/>
<sequence>MMSEEIVKKYNERNKKIQNTLDCLNEEQLAKVKAVYKKVIPLLIENKPIESVSSPTEGYGEIDEDRKNSKKDPEYYTLLKDKYPSDSLTPEFIHPQNYGFRDVFSDTCLNDTPDSMLLRFLRARKWNVNASFEMLEKCLIWRAQNRINELVWYGESHLNYRYLKSGLGYLNGVDKLNNPILYIPVRVFISNNQSTKEALKNTVYVMENARLFLSPQVERVSIIVDTADMGLKNFEMEFFKMFLKFLSDYYPESLELVVIYSSSWVFKSIWNMIKGLLDPVVASKIYFSKNKEDLLKFFDPDQLLEEYGGTNKNKFNYIPPTPNENIKMFDSSNTQKLKSQLSDLVDQFISSTSDWSENSSNDEVTKQRNAIIQKLHQVGIEYDSCVRSKNFYHRTNAL</sequence>
<dbReference type="Gene3D" id="3.40.525.10">
    <property type="entry name" value="CRAL-TRIO lipid binding domain"/>
    <property type="match status" value="1"/>
</dbReference>
<dbReference type="InterPro" id="IPR001251">
    <property type="entry name" value="CRAL-TRIO_dom"/>
</dbReference>
<evidence type="ECO:0000313" key="2">
    <source>
        <dbReference type="EMBL" id="OMJ15582.1"/>
    </source>
</evidence>
<dbReference type="PRINTS" id="PR00180">
    <property type="entry name" value="CRETINALDHBP"/>
</dbReference>
<dbReference type="CDD" id="cd00170">
    <property type="entry name" value="SEC14"/>
    <property type="match status" value="1"/>
</dbReference>